<evidence type="ECO:0000313" key="5">
    <source>
        <dbReference type="EMBL" id="MDA0161528.1"/>
    </source>
</evidence>
<keyword evidence="6" id="KW-1185">Reference proteome</keyword>
<keyword evidence="2" id="KW-0186">Copper</keyword>
<dbReference type="InterPro" id="IPR052721">
    <property type="entry name" value="ET_Amicyanin"/>
</dbReference>
<proteinExistence type="predicted"/>
<evidence type="ECO:0000313" key="6">
    <source>
        <dbReference type="Proteomes" id="UP001149140"/>
    </source>
</evidence>
<reference evidence="5" key="1">
    <citation type="submission" date="2022-10" db="EMBL/GenBank/DDBJ databases">
        <title>The WGS of Solirubrobacter ginsenosidimutans DSM 21036.</title>
        <authorList>
            <person name="Jiang Z."/>
        </authorList>
    </citation>
    <scope>NUCLEOTIDE SEQUENCE</scope>
    <source>
        <strain evidence="5">DSM 21036</strain>
    </source>
</reference>
<dbReference type="InterPro" id="IPR000923">
    <property type="entry name" value="BlueCu_1"/>
</dbReference>
<keyword evidence="3" id="KW-0732">Signal</keyword>
<evidence type="ECO:0000256" key="1">
    <source>
        <dbReference type="ARBA" id="ARBA00022723"/>
    </source>
</evidence>
<dbReference type="AlphaFoldDB" id="A0A9X3MY29"/>
<dbReference type="Proteomes" id="UP001149140">
    <property type="component" value="Unassembled WGS sequence"/>
</dbReference>
<dbReference type="InterPro" id="IPR008972">
    <property type="entry name" value="Cupredoxin"/>
</dbReference>
<feature type="chain" id="PRO_5040963737" evidence="3">
    <location>
        <begin position="26"/>
        <end position="110"/>
    </location>
</feature>
<accession>A0A9X3MY29</accession>
<dbReference type="GO" id="GO:0005507">
    <property type="term" value="F:copper ion binding"/>
    <property type="evidence" value="ECO:0007669"/>
    <property type="project" value="InterPro"/>
</dbReference>
<feature type="domain" description="Blue (type 1) copper" evidence="4">
    <location>
        <begin position="36"/>
        <end position="109"/>
    </location>
</feature>
<dbReference type="Gene3D" id="2.60.40.420">
    <property type="entry name" value="Cupredoxins - blue copper proteins"/>
    <property type="match status" value="1"/>
</dbReference>
<dbReference type="EMBL" id="JAPDOD010000012">
    <property type="protein sequence ID" value="MDA0161528.1"/>
    <property type="molecule type" value="Genomic_DNA"/>
</dbReference>
<protein>
    <submittedName>
        <fullName evidence="5">Plastocyanin/azurin family copper-binding protein</fullName>
    </submittedName>
</protein>
<gene>
    <name evidence="5" type="ORF">OM076_14725</name>
</gene>
<evidence type="ECO:0000256" key="3">
    <source>
        <dbReference type="SAM" id="SignalP"/>
    </source>
</evidence>
<dbReference type="PANTHER" id="PTHR36507">
    <property type="entry name" value="BLL1555 PROTEIN"/>
    <property type="match status" value="1"/>
</dbReference>
<keyword evidence="1" id="KW-0479">Metal-binding</keyword>
<comment type="caution">
    <text evidence="5">The sequence shown here is derived from an EMBL/GenBank/DDBJ whole genome shotgun (WGS) entry which is preliminary data.</text>
</comment>
<evidence type="ECO:0000256" key="2">
    <source>
        <dbReference type="ARBA" id="ARBA00023008"/>
    </source>
</evidence>
<dbReference type="SUPFAM" id="SSF49503">
    <property type="entry name" value="Cupredoxins"/>
    <property type="match status" value="1"/>
</dbReference>
<evidence type="ECO:0000259" key="4">
    <source>
        <dbReference type="Pfam" id="PF00127"/>
    </source>
</evidence>
<organism evidence="5 6">
    <name type="scientific">Solirubrobacter ginsenosidimutans</name>
    <dbReference type="NCBI Taxonomy" id="490573"/>
    <lineage>
        <taxon>Bacteria</taxon>
        <taxon>Bacillati</taxon>
        <taxon>Actinomycetota</taxon>
        <taxon>Thermoleophilia</taxon>
        <taxon>Solirubrobacterales</taxon>
        <taxon>Solirubrobacteraceae</taxon>
        <taxon>Solirubrobacter</taxon>
    </lineage>
</organism>
<name>A0A9X3MY29_9ACTN</name>
<sequence length="110" mass="11223">MLRKLSAAVVAASLATAVAVVPAQAGSAKTVSVKNNAFSPTSVSIKKGGKVTWKWTQGGVPHNVTPASGAAGSATSSKKGFTFTKTFSKAGTFKYVCTIHSSMKMTVKVS</sequence>
<dbReference type="PANTHER" id="PTHR36507:SF1">
    <property type="entry name" value="BLL1555 PROTEIN"/>
    <property type="match status" value="1"/>
</dbReference>
<dbReference type="Pfam" id="PF00127">
    <property type="entry name" value="Copper-bind"/>
    <property type="match status" value="1"/>
</dbReference>
<dbReference type="RefSeq" id="WP_270040743.1">
    <property type="nucleotide sequence ID" value="NZ_JAPDOD010000012.1"/>
</dbReference>
<feature type="signal peptide" evidence="3">
    <location>
        <begin position="1"/>
        <end position="25"/>
    </location>
</feature>
<dbReference type="GO" id="GO:0009055">
    <property type="term" value="F:electron transfer activity"/>
    <property type="evidence" value="ECO:0007669"/>
    <property type="project" value="InterPro"/>
</dbReference>